<proteinExistence type="inferred from homology"/>
<evidence type="ECO:0000256" key="6">
    <source>
        <dbReference type="ARBA" id="ARBA00022989"/>
    </source>
</evidence>
<feature type="region of interest" description="Disordered" evidence="8">
    <location>
        <begin position="479"/>
        <end position="532"/>
    </location>
</feature>
<dbReference type="Proteomes" id="UP000440694">
    <property type="component" value="Unassembled WGS sequence"/>
</dbReference>
<evidence type="ECO:0000256" key="8">
    <source>
        <dbReference type="SAM" id="MobiDB-lite"/>
    </source>
</evidence>
<accession>A0A6I3KP51</accession>
<keyword evidence="4" id="KW-1003">Cell membrane</keyword>
<name>A0A6I3KP51_9HYPH</name>
<dbReference type="PANTHER" id="PTHR21716:SF53">
    <property type="entry name" value="PERMEASE PERM-RELATED"/>
    <property type="match status" value="1"/>
</dbReference>
<evidence type="ECO:0000256" key="2">
    <source>
        <dbReference type="ARBA" id="ARBA00009773"/>
    </source>
</evidence>
<dbReference type="RefSeq" id="WP_154740722.1">
    <property type="nucleotide sequence ID" value="NZ_WMBQ01000002.1"/>
</dbReference>
<sequence>MAAQRLATTGSVSGPTMPASVYEMTVIGFLIVIALYIGQVVLVPLALAVILAFVLAPPVRMLRRTGIGNTASVFVVVGIAFAIIFGVGTVITQQVGDLVEELPRYQATLRDKVKSLKDVTAGSGGAIQQASETLKQLQEELESPKTPAAAPQTMAPVAPERLSPATGERRPVPVEVRTPAPTAIDQLQGIIGVVLAPLATAGLVLLFVLFLLLQREDVRDRAIRLLGSNDLEKSTTAMDDAGKRLGRYFLTLTLINIGFGMFIALGLWLIGVPSPVLWGVLATLMRFVPFLGSFIAAACPLILAAAVDPGWSMFLMTLALYVVSEPIMGNVIEPVVQGQRTGLSPLAIVLSAAFWTLLWGPIGLLLAIPLTVVLVVLGHHVERLEFLNVLLGDKPPLSPAERFYQRMLAGDPAEAVEQAETFIKSEPLVDYYDDVVIEALRLAQADADRGTLEPERLIDIRNTADVVIDTLEDYDLTPKKVPKPQKSVIEEASEEDAELGPDVADTDADRRRKDTARRRAEEKEKDKEEEEEELALDLCTVGGGAIDPAWRNENAILCVASRTALDETAAMVFAQLVSKCGLSVKVVDVDHLRHGALSAEDVKGIRLICISALHVREKSAHARFLVRRLKRSAPNALLLGCFWKLDPEDSQDKIILDSIPVDARAHTLREAVTFTLKAASTPADEETTGHSRDAVVVRAAS</sequence>
<keyword evidence="11" id="KW-1185">Reference proteome</keyword>
<feature type="transmembrane region" description="Helical" evidence="9">
    <location>
        <begin position="26"/>
        <end position="55"/>
    </location>
</feature>
<comment type="caution">
    <text evidence="10">The sequence shown here is derived from an EMBL/GenBank/DDBJ whole genome shotgun (WGS) entry which is preliminary data.</text>
</comment>
<dbReference type="Pfam" id="PF01594">
    <property type="entry name" value="AI-2E_transport"/>
    <property type="match status" value="2"/>
</dbReference>
<evidence type="ECO:0000256" key="7">
    <source>
        <dbReference type="ARBA" id="ARBA00023136"/>
    </source>
</evidence>
<feature type="transmembrane region" description="Helical" evidence="9">
    <location>
        <begin position="190"/>
        <end position="213"/>
    </location>
</feature>
<gene>
    <name evidence="10" type="ORF">GIW81_18235</name>
</gene>
<feature type="transmembrane region" description="Helical" evidence="9">
    <location>
        <begin position="352"/>
        <end position="377"/>
    </location>
</feature>
<organism evidence="10 11">
    <name type="scientific">Hyphomicrobium album</name>
    <dbReference type="NCBI Taxonomy" id="2665159"/>
    <lineage>
        <taxon>Bacteria</taxon>
        <taxon>Pseudomonadati</taxon>
        <taxon>Pseudomonadota</taxon>
        <taxon>Alphaproteobacteria</taxon>
        <taxon>Hyphomicrobiales</taxon>
        <taxon>Hyphomicrobiaceae</taxon>
        <taxon>Hyphomicrobium</taxon>
    </lineage>
</organism>
<keyword evidence="6 9" id="KW-1133">Transmembrane helix</keyword>
<reference evidence="10 11" key="1">
    <citation type="submission" date="2019-11" db="EMBL/GenBank/DDBJ databases">
        <title>Identification of a novel strain.</title>
        <authorList>
            <person name="Xu Q."/>
            <person name="Wang G."/>
        </authorList>
    </citation>
    <scope>NUCLEOTIDE SEQUENCE [LARGE SCALE GENOMIC DNA]</scope>
    <source>
        <strain evidence="11">xq</strain>
    </source>
</reference>
<dbReference type="EMBL" id="WMBQ01000002">
    <property type="protein sequence ID" value="MTD96283.1"/>
    <property type="molecule type" value="Genomic_DNA"/>
</dbReference>
<feature type="transmembrane region" description="Helical" evidence="9">
    <location>
        <begin position="276"/>
        <end position="304"/>
    </location>
</feature>
<evidence type="ECO:0000256" key="5">
    <source>
        <dbReference type="ARBA" id="ARBA00022692"/>
    </source>
</evidence>
<dbReference type="GO" id="GO:0005886">
    <property type="term" value="C:plasma membrane"/>
    <property type="evidence" value="ECO:0007669"/>
    <property type="project" value="UniProtKB-SubCell"/>
</dbReference>
<evidence type="ECO:0000313" key="10">
    <source>
        <dbReference type="EMBL" id="MTD96283.1"/>
    </source>
</evidence>
<feature type="transmembrane region" description="Helical" evidence="9">
    <location>
        <begin position="67"/>
        <end position="91"/>
    </location>
</feature>
<evidence type="ECO:0000256" key="9">
    <source>
        <dbReference type="SAM" id="Phobius"/>
    </source>
</evidence>
<keyword evidence="3" id="KW-0813">Transport</keyword>
<evidence type="ECO:0000256" key="3">
    <source>
        <dbReference type="ARBA" id="ARBA00022448"/>
    </source>
</evidence>
<evidence type="ECO:0000256" key="4">
    <source>
        <dbReference type="ARBA" id="ARBA00022475"/>
    </source>
</evidence>
<feature type="transmembrane region" description="Helical" evidence="9">
    <location>
        <begin position="248"/>
        <end position="270"/>
    </location>
</feature>
<evidence type="ECO:0000256" key="1">
    <source>
        <dbReference type="ARBA" id="ARBA00004651"/>
    </source>
</evidence>
<comment type="similarity">
    <text evidence="2">Belongs to the autoinducer-2 exporter (AI-2E) (TC 2.A.86) family.</text>
</comment>
<dbReference type="InterPro" id="IPR002549">
    <property type="entry name" value="AI-2E-like"/>
</dbReference>
<evidence type="ECO:0000313" key="11">
    <source>
        <dbReference type="Proteomes" id="UP000440694"/>
    </source>
</evidence>
<protein>
    <submittedName>
        <fullName evidence="10">AI-2E family transporter</fullName>
    </submittedName>
</protein>
<dbReference type="AlphaFoldDB" id="A0A6I3KP51"/>
<keyword evidence="5 9" id="KW-0812">Transmembrane</keyword>
<feature type="compositionally biased region" description="Basic and acidic residues" evidence="8">
    <location>
        <begin position="507"/>
        <end position="526"/>
    </location>
</feature>
<dbReference type="PANTHER" id="PTHR21716">
    <property type="entry name" value="TRANSMEMBRANE PROTEIN"/>
    <property type="match status" value="1"/>
</dbReference>
<comment type="subcellular location">
    <subcellularLocation>
        <location evidence="1">Cell membrane</location>
        <topology evidence="1">Multi-pass membrane protein</topology>
    </subcellularLocation>
</comment>
<keyword evidence="7 9" id="KW-0472">Membrane</keyword>